<evidence type="ECO:0000256" key="5">
    <source>
        <dbReference type="ARBA" id="ARBA00023136"/>
    </source>
</evidence>
<protein>
    <submittedName>
        <fullName evidence="7">EamA-like transporter family protein</fullName>
    </submittedName>
</protein>
<dbReference type="EMBL" id="CP012160">
    <property type="protein sequence ID" value="AKS44828.1"/>
    <property type="molecule type" value="Genomic_DNA"/>
</dbReference>
<organism evidence="7 8">
    <name type="scientific">Octadecabacter temperatus</name>
    <dbReference type="NCBI Taxonomy" id="1458307"/>
    <lineage>
        <taxon>Bacteria</taxon>
        <taxon>Pseudomonadati</taxon>
        <taxon>Pseudomonadota</taxon>
        <taxon>Alphaproteobacteria</taxon>
        <taxon>Rhodobacterales</taxon>
        <taxon>Roseobacteraceae</taxon>
        <taxon>Octadecabacter</taxon>
    </lineage>
</organism>
<dbReference type="InterPro" id="IPR037185">
    <property type="entry name" value="EmrE-like"/>
</dbReference>
<evidence type="ECO:0000313" key="8">
    <source>
        <dbReference type="Proteomes" id="UP000067444"/>
    </source>
</evidence>
<sequence length="300" mass="32158">MTLSDNMRAALLIMASMAAFTVNDALMKLASPNLPFFQQIFMRGALITIGLFILAAIWGHLRFKPDRKDRLLTALRTLAEAVGTVFFLTALFSIPIANLSAILQALPLTVTLAAAVFLGEPVGWRRIVAILIGFVGVAIIIRPEAGGFSIYALYGVAAVIAVTFRDLAARKLSKAVPSSRVALSAAIGVTLMAGVGSVIEQEVWVLPNLHESLLLLGAAVCLMVGYISAVAGMRLGEIGFVAPFRYTSLIVALFLGLVFFNEWPDFWTMVGAGIVVTTGLFTIYRERATAGKPSIGLRVR</sequence>
<dbReference type="PANTHER" id="PTHR22911:SF6">
    <property type="entry name" value="SOLUTE CARRIER FAMILY 35 MEMBER G1"/>
    <property type="match status" value="1"/>
</dbReference>
<dbReference type="Pfam" id="PF00892">
    <property type="entry name" value="EamA"/>
    <property type="match status" value="2"/>
</dbReference>
<dbReference type="GO" id="GO:0016020">
    <property type="term" value="C:membrane"/>
    <property type="evidence" value="ECO:0007669"/>
    <property type="project" value="UniProtKB-SubCell"/>
</dbReference>
<dbReference type="RefSeq" id="WP_049833278.1">
    <property type="nucleotide sequence ID" value="NZ_CP012160.1"/>
</dbReference>
<comment type="subcellular location">
    <subcellularLocation>
        <location evidence="1">Membrane</location>
        <topology evidence="1">Multi-pass membrane protein</topology>
    </subcellularLocation>
</comment>
<feature type="domain" description="EamA" evidence="6">
    <location>
        <begin position="151"/>
        <end position="278"/>
    </location>
</feature>
<evidence type="ECO:0000256" key="3">
    <source>
        <dbReference type="ARBA" id="ARBA00022692"/>
    </source>
</evidence>
<dbReference type="Proteomes" id="UP000067444">
    <property type="component" value="Chromosome"/>
</dbReference>
<evidence type="ECO:0000259" key="6">
    <source>
        <dbReference type="Pfam" id="PF00892"/>
    </source>
</evidence>
<keyword evidence="5" id="KW-0472">Membrane</keyword>
<dbReference type="KEGG" id="otm:OSB_02600"/>
<proteinExistence type="inferred from homology"/>
<dbReference type="STRING" id="1458307.OSB_02600"/>
<dbReference type="OrthoDB" id="7165334at2"/>
<comment type="similarity">
    <text evidence="2">Belongs to the drug/metabolite transporter (DMT) superfamily. 10 TMS drug/metabolite exporter (DME) (TC 2.A.7.3) family.</text>
</comment>
<dbReference type="PANTHER" id="PTHR22911">
    <property type="entry name" value="ACYL-MALONYL CONDENSING ENZYME-RELATED"/>
    <property type="match status" value="1"/>
</dbReference>
<evidence type="ECO:0000256" key="4">
    <source>
        <dbReference type="ARBA" id="ARBA00022989"/>
    </source>
</evidence>
<feature type="domain" description="EamA" evidence="6">
    <location>
        <begin position="8"/>
        <end position="141"/>
    </location>
</feature>
<dbReference type="SUPFAM" id="SSF103481">
    <property type="entry name" value="Multidrug resistance efflux transporter EmrE"/>
    <property type="match status" value="2"/>
</dbReference>
<accession>A0A0K0Y1K9</accession>
<keyword evidence="4" id="KW-1133">Transmembrane helix</keyword>
<keyword evidence="8" id="KW-1185">Reference proteome</keyword>
<evidence type="ECO:0000256" key="2">
    <source>
        <dbReference type="ARBA" id="ARBA00009853"/>
    </source>
</evidence>
<dbReference type="InterPro" id="IPR000620">
    <property type="entry name" value="EamA_dom"/>
</dbReference>
<evidence type="ECO:0000313" key="7">
    <source>
        <dbReference type="EMBL" id="AKS44828.1"/>
    </source>
</evidence>
<name>A0A0K0Y1K9_9RHOB</name>
<evidence type="ECO:0000256" key="1">
    <source>
        <dbReference type="ARBA" id="ARBA00004141"/>
    </source>
</evidence>
<keyword evidence="3" id="KW-0812">Transmembrane</keyword>
<dbReference type="PATRIC" id="fig|1458307.3.peg.262"/>
<dbReference type="AlphaFoldDB" id="A0A0K0Y1K9"/>
<reference evidence="7 8" key="1">
    <citation type="journal article" date="2015" name="Genome Announc.">
        <title>Closed Genome Sequence of Octadecabacter temperatus SB1, the First Mesophilic Species of the Genus Octadecabacter.</title>
        <authorList>
            <person name="Voget S."/>
            <person name="Billerbeck S."/>
            <person name="Simon M."/>
            <person name="Daniel R."/>
        </authorList>
    </citation>
    <scope>NUCLEOTIDE SEQUENCE [LARGE SCALE GENOMIC DNA]</scope>
    <source>
        <strain evidence="7 8">SB1</strain>
    </source>
</reference>
<gene>
    <name evidence="7" type="ORF">OSB_02600</name>
</gene>